<proteinExistence type="predicted"/>
<protein>
    <submittedName>
        <fullName evidence="1">Uncharacterized protein</fullName>
    </submittedName>
</protein>
<accession>A0A243B5Q6</accession>
<evidence type="ECO:0000313" key="2">
    <source>
        <dbReference type="Proteomes" id="UP000195089"/>
    </source>
</evidence>
<dbReference type="RefSeq" id="WP_078986243.1">
    <property type="nucleotide sequence ID" value="NZ_NFDL01000082.1"/>
</dbReference>
<comment type="caution">
    <text evidence="1">The sequence shown here is derived from an EMBL/GenBank/DDBJ whole genome shotgun (WGS) entry which is preliminary data.</text>
</comment>
<evidence type="ECO:0000313" key="1">
    <source>
        <dbReference type="EMBL" id="OTY39882.1"/>
    </source>
</evidence>
<name>A0A243B5Q6_BACTU</name>
<dbReference type="Proteomes" id="UP000195089">
    <property type="component" value="Unassembled WGS sequence"/>
</dbReference>
<organism evidence="1 2">
    <name type="scientific">Bacillus thuringiensis serovar pingluonsis</name>
    <dbReference type="NCBI Taxonomy" id="180881"/>
    <lineage>
        <taxon>Bacteria</taxon>
        <taxon>Bacillati</taxon>
        <taxon>Bacillota</taxon>
        <taxon>Bacilli</taxon>
        <taxon>Bacillales</taxon>
        <taxon>Bacillaceae</taxon>
        <taxon>Bacillus</taxon>
        <taxon>Bacillus cereus group</taxon>
    </lineage>
</organism>
<dbReference type="AlphaFoldDB" id="A0A243B5Q6"/>
<gene>
    <name evidence="1" type="ORF">BK742_21040</name>
</gene>
<reference evidence="1 2" key="1">
    <citation type="submission" date="2016-10" db="EMBL/GenBank/DDBJ databases">
        <title>Comparative genomics of Bacillus thuringiensis reveals a path to pathogens against multiple invertebrate hosts.</title>
        <authorList>
            <person name="Zheng J."/>
            <person name="Gao Q."/>
            <person name="Liu H."/>
            <person name="Peng D."/>
            <person name="Ruan L."/>
            <person name="Sun M."/>
        </authorList>
    </citation>
    <scope>NUCLEOTIDE SEQUENCE [LARGE SCALE GENOMIC DNA]</scope>
    <source>
        <strain evidence="1">BGSC 4BX1</strain>
    </source>
</reference>
<dbReference type="EMBL" id="NFDL01000082">
    <property type="protein sequence ID" value="OTY39882.1"/>
    <property type="molecule type" value="Genomic_DNA"/>
</dbReference>
<sequence>MKNKIKLGTIIQIFSIERSSRIYIVSKLSIDNLIQDKYVLIGTNGQHYLNMYFNSLEDLEIQLELEDSWRILNTNLKKLLLEKESEEQLKQIIINQSKSNIFIDEWNIEKEYSAIYNLEDVVRRFIDSLSGRYGFLKDIRIKKEKNIQIYYKGNLFLDSGLILDIKINLINDEKKQTPTWICKAKLIS</sequence>